<evidence type="ECO:0000256" key="2">
    <source>
        <dbReference type="ARBA" id="ARBA00022741"/>
    </source>
</evidence>
<comment type="caution">
    <text evidence="5">The sequence shown here is derived from an EMBL/GenBank/DDBJ whole genome shotgun (WGS) entry which is preliminary data.</text>
</comment>
<dbReference type="InterPro" id="IPR006703">
    <property type="entry name" value="G_AIG1"/>
</dbReference>
<comment type="similarity">
    <text evidence="1">Belongs to the TRAFAC class TrmE-Era-EngA-EngB-Septin-like GTPase superfamily. AIG1/Toc34/Toc159-like paraseptin GTPase family. IAN subfamily.</text>
</comment>
<accession>A0AAW0P721</accession>
<keyword evidence="6" id="KW-1185">Reference proteome</keyword>
<keyword evidence="2" id="KW-0547">Nucleotide-binding</keyword>
<evidence type="ECO:0000313" key="5">
    <source>
        <dbReference type="EMBL" id="KAK7910383.1"/>
    </source>
</evidence>
<proteinExistence type="inferred from homology"/>
<dbReference type="AlphaFoldDB" id="A0AAW0P721"/>
<dbReference type="PROSITE" id="PS51720">
    <property type="entry name" value="G_AIG1"/>
    <property type="match status" value="1"/>
</dbReference>
<dbReference type="SUPFAM" id="SSF52540">
    <property type="entry name" value="P-loop containing nucleoside triphosphate hydrolases"/>
    <property type="match status" value="1"/>
</dbReference>
<gene>
    <name evidence="5" type="ORF">WMY93_015067</name>
</gene>
<protein>
    <recommendedName>
        <fullName evidence="4">AIG1-type G domain-containing protein</fullName>
    </recommendedName>
</protein>
<dbReference type="PANTHER" id="PTHR10903:SF62">
    <property type="entry name" value="GTPASE IMAP FAMILY MEMBER 4-LIKE-RELATED"/>
    <property type="match status" value="1"/>
</dbReference>
<dbReference type="InterPro" id="IPR045058">
    <property type="entry name" value="GIMA/IAN/Toc"/>
</dbReference>
<evidence type="ECO:0000313" key="6">
    <source>
        <dbReference type="Proteomes" id="UP001460270"/>
    </source>
</evidence>
<dbReference type="EMBL" id="JBBPFD010000010">
    <property type="protein sequence ID" value="KAK7910383.1"/>
    <property type="molecule type" value="Genomic_DNA"/>
</dbReference>
<dbReference type="InterPro" id="IPR027417">
    <property type="entry name" value="P-loop_NTPase"/>
</dbReference>
<dbReference type="FunFam" id="3.40.50.300:FF:000366">
    <property type="entry name" value="GTPase, IMAP family member 2"/>
    <property type="match status" value="1"/>
</dbReference>
<sequence length="306" mass="34760">MEEPWRIVLLGSTGSGKSSLANIILGENMFEVNDSPNPRTTTCVSKAKHVNVRVLCLIDTPDFLDSERRNIQREIRSCLLECAPGPHALLLVLKKETFSQYNKVILDGYVDFIIKHFSEEALSFTTVVFTHGDELPDDVKIEDWVSQNIHLQSLVQTCGGRCHVFDNRQWNNNQDPYRNNQHQLTELLSAIENTVRENGEENYTNKKLEKLDEEIREEIRRIRAAPENKRLPRQQVRAKAKENILNRPPHMSVAEVSIKYVLPILLCGVAVIAKTCGVEKVFEASEADSSSRGMKVSCALLFLCTR</sequence>
<dbReference type="PANTHER" id="PTHR10903">
    <property type="entry name" value="GTPASE, IMAP FAMILY MEMBER-RELATED"/>
    <property type="match status" value="1"/>
</dbReference>
<evidence type="ECO:0000259" key="4">
    <source>
        <dbReference type="PROSITE" id="PS51720"/>
    </source>
</evidence>
<dbReference type="GO" id="GO:0005525">
    <property type="term" value="F:GTP binding"/>
    <property type="evidence" value="ECO:0007669"/>
    <property type="project" value="UniProtKB-KW"/>
</dbReference>
<evidence type="ECO:0000256" key="1">
    <source>
        <dbReference type="ARBA" id="ARBA00008535"/>
    </source>
</evidence>
<feature type="domain" description="AIG1-type G" evidence="4">
    <location>
        <begin position="2"/>
        <end position="212"/>
    </location>
</feature>
<organism evidence="5 6">
    <name type="scientific">Mugilogobius chulae</name>
    <name type="common">yellowstripe goby</name>
    <dbReference type="NCBI Taxonomy" id="88201"/>
    <lineage>
        <taxon>Eukaryota</taxon>
        <taxon>Metazoa</taxon>
        <taxon>Chordata</taxon>
        <taxon>Craniata</taxon>
        <taxon>Vertebrata</taxon>
        <taxon>Euteleostomi</taxon>
        <taxon>Actinopterygii</taxon>
        <taxon>Neopterygii</taxon>
        <taxon>Teleostei</taxon>
        <taxon>Neoteleostei</taxon>
        <taxon>Acanthomorphata</taxon>
        <taxon>Gobiaria</taxon>
        <taxon>Gobiiformes</taxon>
        <taxon>Gobioidei</taxon>
        <taxon>Gobiidae</taxon>
        <taxon>Gobionellinae</taxon>
        <taxon>Mugilogobius</taxon>
    </lineage>
</organism>
<dbReference type="Gene3D" id="3.40.50.300">
    <property type="entry name" value="P-loop containing nucleotide triphosphate hydrolases"/>
    <property type="match status" value="1"/>
</dbReference>
<keyword evidence="3" id="KW-0342">GTP-binding</keyword>
<name>A0AAW0P721_9GOBI</name>
<reference evidence="6" key="1">
    <citation type="submission" date="2024-04" db="EMBL/GenBank/DDBJ databases">
        <title>Salinicola lusitanus LLJ914,a marine bacterium isolated from the Okinawa Trough.</title>
        <authorList>
            <person name="Li J."/>
        </authorList>
    </citation>
    <scope>NUCLEOTIDE SEQUENCE [LARGE SCALE GENOMIC DNA]</scope>
</reference>
<evidence type="ECO:0000256" key="3">
    <source>
        <dbReference type="ARBA" id="ARBA00023134"/>
    </source>
</evidence>
<dbReference type="Pfam" id="PF04548">
    <property type="entry name" value="AIG1"/>
    <property type="match status" value="1"/>
</dbReference>
<dbReference type="Proteomes" id="UP001460270">
    <property type="component" value="Unassembled WGS sequence"/>
</dbReference>